<dbReference type="Pfam" id="PF00953">
    <property type="entry name" value="Glycos_transf_4"/>
    <property type="match status" value="1"/>
</dbReference>
<comment type="caution">
    <text evidence="9">The sequence shown here is derived from an EMBL/GenBank/DDBJ whole genome shotgun (WGS) entry which is preliminary data.</text>
</comment>
<feature type="transmembrane region" description="Helical" evidence="8">
    <location>
        <begin position="239"/>
        <end position="260"/>
    </location>
</feature>
<keyword evidence="4 8" id="KW-0812">Transmembrane</keyword>
<keyword evidence="10" id="KW-1185">Reference proteome</keyword>
<evidence type="ECO:0000256" key="6">
    <source>
        <dbReference type="ARBA" id="ARBA00023136"/>
    </source>
</evidence>
<dbReference type="GO" id="GO:0046872">
    <property type="term" value="F:metal ion binding"/>
    <property type="evidence" value="ECO:0007669"/>
    <property type="project" value="UniProtKB-KW"/>
</dbReference>
<dbReference type="AlphaFoldDB" id="A0A9J6NZV9"/>
<feature type="transmembrane region" description="Helical" evidence="8">
    <location>
        <begin position="215"/>
        <end position="233"/>
    </location>
</feature>
<dbReference type="GO" id="GO:0005886">
    <property type="term" value="C:plasma membrane"/>
    <property type="evidence" value="ECO:0007669"/>
    <property type="project" value="UniProtKB-SubCell"/>
</dbReference>
<dbReference type="GO" id="GO:0016780">
    <property type="term" value="F:phosphotransferase activity, for other substituted phosphate groups"/>
    <property type="evidence" value="ECO:0007669"/>
    <property type="project" value="InterPro"/>
</dbReference>
<organism evidence="9 10">
    <name type="scientific">Oceanirhabdus seepicola</name>
    <dbReference type="NCBI Taxonomy" id="2828781"/>
    <lineage>
        <taxon>Bacteria</taxon>
        <taxon>Bacillati</taxon>
        <taxon>Bacillota</taxon>
        <taxon>Clostridia</taxon>
        <taxon>Eubacteriales</taxon>
        <taxon>Clostridiaceae</taxon>
        <taxon>Oceanirhabdus</taxon>
    </lineage>
</organism>
<evidence type="ECO:0000256" key="8">
    <source>
        <dbReference type="SAM" id="Phobius"/>
    </source>
</evidence>
<reference evidence="9" key="1">
    <citation type="journal article" date="2021" name="mSystems">
        <title>Bacteria and Archaea Synergistically Convert Glycine Betaine to Biogenic Methane in the Formosa Cold Seep of the South China Sea.</title>
        <authorList>
            <person name="Li L."/>
            <person name="Zhang W."/>
            <person name="Zhang S."/>
            <person name="Song L."/>
            <person name="Sun Q."/>
            <person name="Zhang H."/>
            <person name="Xiang H."/>
            <person name="Dong X."/>
        </authorList>
    </citation>
    <scope>NUCLEOTIDE SEQUENCE</scope>
    <source>
        <strain evidence="9">ZWT</strain>
    </source>
</reference>
<evidence type="ECO:0000313" key="10">
    <source>
        <dbReference type="Proteomes" id="UP001056429"/>
    </source>
</evidence>
<feature type="transmembrane region" description="Helical" evidence="8">
    <location>
        <begin position="46"/>
        <end position="64"/>
    </location>
</feature>
<feature type="transmembrane region" description="Helical" evidence="8">
    <location>
        <begin position="318"/>
        <end position="337"/>
    </location>
</feature>
<dbReference type="CDD" id="cd06853">
    <property type="entry name" value="GT_WecA_like"/>
    <property type="match status" value="1"/>
</dbReference>
<keyword evidence="2" id="KW-1003">Cell membrane</keyword>
<evidence type="ECO:0000256" key="4">
    <source>
        <dbReference type="ARBA" id="ARBA00022692"/>
    </source>
</evidence>
<feature type="transmembrane region" description="Helical" evidence="8">
    <location>
        <begin position="291"/>
        <end position="312"/>
    </location>
</feature>
<reference evidence="9" key="2">
    <citation type="submission" date="2021-04" db="EMBL/GenBank/DDBJ databases">
        <authorList>
            <person name="Dong X."/>
        </authorList>
    </citation>
    <scope>NUCLEOTIDE SEQUENCE</scope>
    <source>
        <strain evidence="9">ZWT</strain>
    </source>
</reference>
<keyword evidence="5 8" id="KW-1133">Transmembrane helix</keyword>
<evidence type="ECO:0000256" key="2">
    <source>
        <dbReference type="ARBA" id="ARBA00022475"/>
    </source>
</evidence>
<evidence type="ECO:0000313" key="9">
    <source>
        <dbReference type="EMBL" id="MCM1990071.1"/>
    </source>
</evidence>
<sequence length="345" mass="36985">MTDIFMASGVALIISLFLTPIIIKFAYLVGAVDIPKDERRVHKKPIALLGGVSIYIAFLLGMIIKEGVITSGEVGVIIGGTIIIIGGVWDDLKPLRPWGKMFFQLSAALVLIGFNVSINVITNPFSGTIPYLDIGLLGIPFTIIWVVGITNAFNFIDGLDGLSAGVGFISSVTLLIIAIINGRYDAALVTAVLSGSLLGIIPYNFFPASIFIGDAGAQFIGFILAAASIMGAIKSAATFAVAIPILALGLPIYDTLFAIIRRKINGRPVSEADKGHLHHRLLDTGRSQRKVVLLLYLFSCILGGFSILAMNLSNRRAYFLAACIVSLIFVICLKLGVFEKEKEKK</sequence>
<accession>A0A9J6NZV9</accession>
<dbReference type="InterPro" id="IPR000715">
    <property type="entry name" value="Glycosyl_transferase_4"/>
</dbReference>
<dbReference type="PANTHER" id="PTHR22926">
    <property type="entry name" value="PHOSPHO-N-ACETYLMURAMOYL-PENTAPEPTIDE-TRANSFERASE"/>
    <property type="match status" value="1"/>
</dbReference>
<dbReference type="GO" id="GO:0009103">
    <property type="term" value="P:lipopolysaccharide biosynthetic process"/>
    <property type="evidence" value="ECO:0007669"/>
    <property type="project" value="TreeGrafter"/>
</dbReference>
<keyword evidence="7" id="KW-0479">Metal-binding</keyword>
<feature type="transmembrane region" description="Helical" evidence="8">
    <location>
        <begin position="70"/>
        <end position="89"/>
    </location>
</feature>
<feature type="transmembrane region" description="Helical" evidence="8">
    <location>
        <begin position="101"/>
        <end position="122"/>
    </location>
</feature>
<feature type="binding site" evidence="7">
    <location>
        <position position="214"/>
    </location>
    <ligand>
        <name>Mg(2+)</name>
        <dbReference type="ChEBI" id="CHEBI:18420"/>
    </ligand>
</feature>
<dbReference type="EMBL" id="JAGSOJ010000002">
    <property type="protein sequence ID" value="MCM1990071.1"/>
    <property type="molecule type" value="Genomic_DNA"/>
</dbReference>
<dbReference type="Proteomes" id="UP001056429">
    <property type="component" value="Unassembled WGS sequence"/>
</dbReference>
<evidence type="ECO:0000256" key="3">
    <source>
        <dbReference type="ARBA" id="ARBA00022679"/>
    </source>
</evidence>
<feature type="transmembrane region" description="Helical" evidence="8">
    <location>
        <begin position="162"/>
        <end position="180"/>
    </location>
</feature>
<comment type="subcellular location">
    <subcellularLocation>
        <location evidence="1">Cell membrane</location>
        <topology evidence="1">Multi-pass membrane protein</topology>
    </subcellularLocation>
</comment>
<dbReference type="GO" id="GO:0044038">
    <property type="term" value="P:cell wall macromolecule biosynthetic process"/>
    <property type="evidence" value="ECO:0007669"/>
    <property type="project" value="TreeGrafter"/>
</dbReference>
<keyword evidence="7" id="KW-0460">Magnesium</keyword>
<feature type="transmembrane region" description="Helical" evidence="8">
    <location>
        <begin position="186"/>
        <end position="206"/>
    </location>
</feature>
<dbReference type="PANTHER" id="PTHR22926:SF3">
    <property type="entry name" value="UNDECAPRENYL-PHOSPHATE ALPHA-N-ACETYLGLUCOSAMINYL 1-PHOSPHATE TRANSFERASE"/>
    <property type="match status" value="1"/>
</dbReference>
<evidence type="ECO:0000256" key="1">
    <source>
        <dbReference type="ARBA" id="ARBA00004651"/>
    </source>
</evidence>
<name>A0A9J6NZV9_9CLOT</name>
<feature type="transmembrane region" description="Helical" evidence="8">
    <location>
        <begin position="134"/>
        <end position="155"/>
    </location>
</feature>
<dbReference type="InterPro" id="IPR018480">
    <property type="entry name" value="PNAcMuramoyl-5peptid_Trfase_CS"/>
</dbReference>
<comment type="cofactor">
    <cofactor evidence="7">
        <name>Mg(2+)</name>
        <dbReference type="ChEBI" id="CHEBI:18420"/>
    </cofactor>
</comment>
<feature type="transmembrane region" description="Helical" evidence="8">
    <location>
        <begin position="6"/>
        <end position="34"/>
    </location>
</feature>
<dbReference type="PROSITE" id="PS01348">
    <property type="entry name" value="MRAY_2"/>
    <property type="match status" value="1"/>
</dbReference>
<keyword evidence="6 8" id="KW-0472">Membrane</keyword>
<protein>
    <submittedName>
        <fullName evidence="9">Undecaprenyl/decaprenyl-phosphate alpha-N-acetylglucosaminyl 1-phosphate transferase</fullName>
    </submittedName>
</protein>
<dbReference type="GO" id="GO:0071555">
    <property type="term" value="P:cell wall organization"/>
    <property type="evidence" value="ECO:0007669"/>
    <property type="project" value="TreeGrafter"/>
</dbReference>
<evidence type="ECO:0000256" key="5">
    <source>
        <dbReference type="ARBA" id="ARBA00022989"/>
    </source>
</evidence>
<evidence type="ECO:0000256" key="7">
    <source>
        <dbReference type="PIRSR" id="PIRSR600715-1"/>
    </source>
</evidence>
<gene>
    <name evidence="9" type="ORF">KDK92_09975</name>
</gene>
<dbReference type="RefSeq" id="WP_250859115.1">
    <property type="nucleotide sequence ID" value="NZ_JAGSOJ010000002.1"/>
</dbReference>
<feature type="binding site" evidence="7">
    <location>
        <position position="154"/>
    </location>
    <ligand>
        <name>Mg(2+)</name>
        <dbReference type="ChEBI" id="CHEBI:18420"/>
    </ligand>
</feature>
<keyword evidence="3 9" id="KW-0808">Transferase</keyword>
<proteinExistence type="predicted"/>